<feature type="transmembrane region" description="Helical" evidence="2">
    <location>
        <begin position="92"/>
        <end position="111"/>
    </location>
</feature>
<reference evidence="3" key="1">
    <citation type="submission" date="2022-10" db="EMBL/GenBank/DDBJ databases">
        <title>The WGS of Solirubrobacter sp. CPCC 204708.</title>
        <authorList>
            <person name="Jiang Z."/>
        </authorList>
    </citation>
    <scope>NUCLEOTIDE SEQUENCE</scope>
    <source>
        <strain evidence="3">CPCC 204708</strain>
    </source>
</reference>
<keyword evidence="2" id="KW-0812">Transmembrane</keyword>
<organism evidence="3 4">
    <name type="scientific">Solirubrobacter deserti</name>
    <dbReference type="NCBI Taxonomy" id="2282478"/>
    <lineage>
        <taxon>Bacteria</taxon>
        <taxon>Bacillati</taxon>
        <taxon>Actinomycetota</taxon>
        <taxon>Thermoleophilia</taxon>
        <taxon>Solirubrobacterales</taxon>
        <taxon>Solirubrobacteraceae</taxon>
        <taxon>Solirubrobacter</taxon>
    </lineage>
</organism>
<keyword evidence="3" id="KW-0482">Metalloprotease</keyword>
<accession>A0ABT4RDI6</accession>
<keyword evidence="2" id="KW-0472">Membrane</keyword>
<dbReference type="Pfam" id="PF13367">
    <property type="entry name" value="PrsW-protease"/>
    <property type="match status" value="1"/>
</dbReference>
<keyword evidence="3" id="KW-0378">Hydrolase</keyword>
<protein>
    <submittedName>
        <fullName evidence="3">PrsW family intramembrane metalloprotease</fullName>
    </submittedName>
</protein>
<comment type="caution">
    <text evidence="3">The sequence shown here is derived from an EMBL/GenBank/DDBJ whole genome shotgun (WGS) entry which is preliminary data.</text>
</comment>
<keyword evidence="4" id="KW-1185">Reference proteome</keyword>
<evidence type="ECO:0000313" key="4">
    <source>
        <dbReference type="Proteomes" id="UP001147700"/>
    </source>
</evidence>
<evidence type="ECO:0000256" key="2">
    <source>
        <dbReference type="SAM" id="Phobius"/>
    </source>
</evidence>
<name>A0ABT4RDI6_9ACTN</name>
<keyword evidence="3" id="KW-0645">Protease</keyword>
<dbReference type="Proteomes" id="UP001147700">
    <property type="component" value="Unassembled WGS sequence"/>
</dbReference>
<feature type="compositionally biased region" description="Basic and acidic residues" evidence="1">
    <location>
        <begin position="50"/>
        <end position="74"/>
    </location>
</feature>
<feature type="region of interest" description="Disordered" evidence="1">
    <location>
        <begin position="148"/>
        <end position="198"/>
    </location>
</feature>
<feature type="compositionally biased region" description="Low complexity" evidence="1">
    <location>
        <begin position="163"/>
        <end position="175"/>
    </location>
</feature>
<dbReference type="RefSeq" id="WP_202952206.1">
    <property type="nucleotide sequence ID" value="NZ_JAPCID010000005.1"/>
</dbReference>
<proteinExistence type="predicted"/>
<keyword evidence="2" id="KW-1133">Transmembrane helix</keyword>
<dbReference type="EMBL" id="JAPCID010000005">
    <property type="protein sequence ID" value="MDA0136601.1"/>
    <property type="molecule type" value="Genomic_DNA"/>
</dbReference>
<feature type="region of interest" description="Disordered" evidence="1">
    <location>
        <begin position="31"/>
        <end position="74"/>
    </location>
</feature>
<evidence type="ECO:0000256" key="1">
    <source>
        <dbReference type="SAM" id="MobiDB-lite"/>
    </source>
</evidence>
<evidence type="ECO:0000313" key="3">
    <source>
        <dbReference type="EMBL" id="MDA0136601.1"/>
    </source>
</evidence>
<dbReference type="GO" id="GO:0008237">
    <property type="term" value="F:metallopeptidase activity"/>
    <property type="evidence" value="ECO:0007669"/>
    <property type="project" value="UniProtKB-KW"/>
</dbReference>
<gene>
    <name evidence="3" type="ORF">OJ962_03770</name>
</gene>
<sequence>MTIQAGAGLDGVLESFRLAGLIAAFVAGRQGDRDPGGGADRAVEPACAGDRPDDRRASTPRRRHDDRGPESQLERRATAIETSGWGRALIGIPSHALYTALLAAGLVYLIGTPAQLRRIIAGVVLVLAAILIHGIWDSAAALGGGPRVQAHARPHGPPEVAAGTITEGSSTRSRGTGPGVARPSRPAPTASRAGVRSTCCGPPAIWRMIWRAATRRRSRTRARRSSACAR</sequence>
<dbReference type="InterPro" id="IPR026898">
    <property type="entry name" value="PrsW"/>
</dbReference>
<feature type="transmembrane region" description="Helical" evidence="2">
    <location>
        <begin position="118"/>
        <end position="136"/>
    </location>
</feature>